<evidence type="ECO:0000313" key="2">
    <source>
        <dbReference type="EMBL" id="ESL11824.1"/>
    </source>
</evidence>
<dbReference type="OrthoDB" id="263994at2759"/>
<feature type="compositionally biased region" description="Low complexity" evidence="1">
    <location>
        <begin position="311"/>
        <end position="323"/>
    </location>
</feature>
<feature type="compositionally biased region" description="Polar residues" evidence="1">
    <location>
        <begin position="160"/>
        <end position="173"/>
    </location>
</feature>
<gene>
    <name evidence="2" type="ORF">TRSC58_00417</name>
</gene>
<evidence type="ECO:0000313" key="3">
    <source>
        <dbReference type="Proteomes" id="UP000031737"/>
    </source>
</evidence>
<name>A0A061JA95_TRYRA</name>
<dbReference type="VEuPathDB" id="TriTrypDB:TRSC58_00417"/>
<feature type="region of interest" description="Disordered" evidence="1">
    <location>
        <begin position="269"/>
        <end position="338"/>
    </location>
</feature>
<feature type="region of interest" description="Disordered" evidence="1">
    <location>
        <begin position="154"/>
        <end position="175"/>
    </location>
</feature>
<comment type="caution">
    <text evidence="2">The sequence shown here is derived from an EMBL/GenBank/DDBJ whole genome shotgun (WGS) entry which is preliminary data.</text>
</comment>
<reference evidence="2 3" key="1">
    <citation type="submission" date="2013-07" db="EMBL/GenBank/DDBJ databases">
        <authorList>
            <person name="Stoco P.H."/>
            <person name="Wagner G."/>
            <person name="Gerber A."/>
            <person name="Zaha A."/>
            <person name="Thompson C."/>
            <person name="Bartholomeu D.C."/>
            <person name="Luckemeyer D.D."/>
            <person name="Bahia D."/>
            <person name="Loreto E."/>
            <person name="Prestes E.B."/>
            <person name="Lima F.M."/>
            <person name="Rodrigues-Luiz G."/>
            <person name="Vallejo G.A."/>
            <person name="Filho J.F."/>
            <person name="Monteiro K.M."/>
            <person name="Tyler K.M."/>
            <person name="de Almeida L.G."/>
            <person name="Ortiz M.F."/>
            <person name="Siervo M.A."/>
            <person name="de Moraes M.H."/>
            <person name="Cunha O.L."/>
            <person name="Mendonca-Neto R."/>
            <person name="Silva R."/>
            <person name="Teixeira S.M."/>
            <person name="Murta S.M."/>
            <person name="Sincero T.C."/>
            <person name="Mendes T.A."/>
            <person name="Urmenyi T.P."/>
            <person name="Silva V.G."/>
            <person name="da Rocha W.D."/>
            <person name="Andersson B."/>
            <person name="Romanha A.J."/>
            <person name="Steindel M."/>
            <person name="de Vasconcelos A.T."/>
            <person name="Grisard E.C."/>
        </authorList>
    </citation>
    <scope>NUCLEOTIDE SEQUENCE [LARGE SCALE GENOMIC DNA]</scope>
    <source>
        <strain evidence="2 3">SC58</strain>
    </source>
</reference>
<accession>A0A061JA95</accession>
<protein>
    <submittedName>
        <fullName evidence="2">Uncharacterized protein</fullName>
    </submittedName>
</protein>
<dbReference type="EMBL" id="AUPL01000417">
    <property type="protein sequence ID" value="ESL11824.1"/>
    <property type="molecule type" value="Genomic_DNA"/>
</dbReference>
<dbReference type="AlphaFoldDB" id="A0A061JA95"/>
<dbReference type="Proteomes" id="UP000031737">
    <property type="component" value="Unassembled WGS sequence"/>
</dbReference>
<proteinExistence type="predicted"/>
<organism evidence="2 3">
    <name type="scientific">Trypanosoma rangeli SC58</name>
    <dbReference type="NCBI Taxonomy" id="429131"/>
    <lineage>
        <taxon>Eukaryota</taxon>
        <taxon>Discoba</taxon>
        <taxon>Euglenozoa</taxon>
        <taxon>Kinetoplastea</taxon>
        <taxon>Metakinetoplastina</taxon>
        <taxon>Trypanosomatida</taxon>
        <taxon>Trypanosomatidae</taxon>
        <taxon>Trypanosoma</taxon>
        <taxon>Herpetosoma</taxon>
    </lineage>
</organism>
<evidence type="ECO:0000256" key="1">
    <source>
        <dbReference type="SAM" id="MobiDB-lite"/>
    </source>
</evidence>
<keyword evidence="3" id="KW-1185">Reference proteome</keyword>
<sequence length="425" mass="44610">MQGEGSRAACASLPCRTNPPPLLHLGCVITPQSLRRARMYVDLLANPPPPPHPFGAFLEEAACLRTQAATAASHNTARGANDTEGASSGLVVAGDENAELPSLLELLRKEHGYSAGTAMHRIWVEYPQEYLAGMARRIADLVSTCVMPLLAGERNGGGASPSQSGTINASGTTPVAGAERDRYDVHVRFLPSSAPRLQFHAPISKVFCAEVIVRDVEALQRLEENADLLRVQYTSVAAEGQTVQSALAFWRGVKVDAVVEESEGPSADGVPSAIVLGRTSGPGNARRVRKTSVGEERAAWMQPPAKRSRQATTSAAAAATVSSFNTRRRAAPQTTESEAPQVLLQSSAGLVAVFYLAFSGALYTGVVCGAADPPTSPAPPRVEASSDDTLAEKRVEATATPQDAEPVFFLPCASSTSFVGGLLGL</sequence>